<comment type="similarity">
    <text evidence="1">Belongs to the 'phage' integrase family.</text>
</comment>
<organism evidence="6 7">
    <name type="scientific">Streptomyces broussonetiae</name>
    <dbReference type="NCBI Taxonomy" id="2686304"/>
    <lineage>
        <taxon>Bacteria</taxon>
        <taxon>Bacillati</taxon>
        <taxon>Actinomycetota</taxon>
        <taxon>Actinomycetes</taxon>
        <taxon>Kitasatosporales</taxon>
        <taxon>Streptomycetaceae</taxon>
        <taxon>Streptomyces</taxon>
    </lineage>
</organism>
<keyword evidence="7" id="KW-1185">Reference proteome</keyword>
<accession>A0A6I6N3C1</accession>
<name>A0A6I6N3C1_9ACTN</name>
<dbReference type="GO" id="GO:0003677">
    <property type="term" value="F:DNA binding"/>
    <property type="evidence" value="ECO:0007669"/>
    <property type="project" value="UniProtKB-KW"/>
</dbReference>
<evidence type="ECO:0000256" key="2">
    <source>
        <dbReference type="ARBA" id="ARBA00023125"/>
    </source>
</evidence>
<proteinExistence type="inferred from homology"/>
<dbReference type="PROSITE" id="PS51898">
    <property type="entry name" value="TYR_RECOMBINASE"/>
    <property type="match status" value="1"/>
</dbReference>
<dbReference type="AlphaFoldDB" id="A0A6I6N3C1"/>
<dbReference type="InterPro" id="IPR011010">
    <property type="entry name" value="DNA_brk_join_enz"/>
</dbReference>
<feature type="domain" description="Tyr recombinase" evidence="5">
    <location>
        <begin position="469"/>
        <end position="683"/>
    </location>
</feature>
<dbReference type="InterPro" id="IPR050090">
    <property type="entry name" value="Tyrosine_recombinase_XerCD"/>
</dbReference>
<dbReference type="Gene3D" id="1.10.443.10">
    <property type="entry name" value="Intergrase catalytic core"/>
    <property type="match status" value="1"/>
</dbReference>
<evidence type="ECO:0000256" key="3">
    <source>
        <dbReference type="ARBA" id="ARBA00023172"/>
    </source>
</evidence>
<dbReference type="Proteomes" id="UP000436138">
    <property type="component" value="Chromosome"/>
</dbReference>
<dbReference type="GO" id="GO:0006310">
    <property type="term" value="P:DNA recombination"/>
    <property type="evidence" value="ECO:0007669"/>
    <property type="project" value="UniProtKB-KW"/>
</dbReference>
<evidence type="ECO:0000259" key="5">
    <source>
        <dbReference type="PROSITE" id="PS51898"/>
    </source>
</evidence>
<keyword evidence="3" id="KW-0233">DNA recombination</keyword>
<gene>
    <name evidence="6" type="ORF">GQF42_24415</name>
</gene>
<dbReference type="KEGG" id="sbro:GQF42_24415"/>
<dbReference type="PANTHER" id="PTHR30349:SF41">
    <property type="entry name" value="INTEGRASE_RECOMBINASE PROTEIN MJ0367-RELATED"/>
    <property type="match status" value="1"/>
</dbReference>
<dbReference type="EMBL" id="CP047020">
    <property type="protein sequence ID" value="QHA06012.1"/>
    <property type="molecule type" value="Genomic_DNA"/>
</dbReference>
<dbReference type="PANTHER" id="PTHR30349">
    <property type="entry name" value="PHAGE INTEGRASE-RELATED"/>
    <property type="match status" value="1"/>
</dbReference>
<evidence type="ECO:0000256" key="1">
    <source>
        <dbReference type="ARBA" id="ARBA00008857"/>
    </source>
</evidence>
<dbReference type="InterPro" id="IPR013762">
    <property type="entry name" value="Integrase-like_cat_sf"/>
</dbReference>
<sequence length="843" mass="93882">MTVSGNVVPLHQPRRDDGQAADGLPLKVLTEWTAWLRERIEPAWRPGEWDGEARLFSGDVDHAGTAVYRCDVAACDALTRTRRGLCPTCEKAHRDGSLGLKEFKAVYVPDRNRVISGERADCRVTGCPRDSVLWGLCNAHGTLRHRDLQRDPDSGLQAWIERQTPYPPSPACRVAGCRYDARATWGLCGVHHNRWKKATAASRGQRSAPTPAWLDRQAPFLNVHQFSLAPLHPVARLEMLYALQQRDERGQKIDPVAVRQAVSHLAGKAESIAIATNDQLPGGMQANVDALVRETHRILRLAFDRFEGVDPAGRDVLDLSELGVKSLRGGTTQRPGGLDVTDIRQPWLRQILVTWIAENKPNTTETRRGLRACEAASRALDVRPGGGMDPSALVFADMNAVVDTFRVLPKLDGGAMSSKQRGALLSFFFKILDYNRAAGHLDGMSASFARHSSHVIKSEEIDEDDVGKALPESVIAQLDGYVELLGQGMTHGKMTPEQVGAMARAVYELLRDTGRRPYEIAELRTDCLEYADGEWLLIWDNRKGRRLNRRLEIERDTVQTIRTWLAVRDTLDLPTGSETFLFPPAGENGKIRHLAPEQIAPIIRKWADSVPVLLSEEFDGNGDRLPFDRSLIYPYVFRHSFCQRYADAGVRIEVLRELMDHKSMQTTQRYYKISHKRKREAVNVMRLHTVDRRGKSAPMASATAYEARSVAVVFGNCTEPSNVKAGGKACPIRFQCAACPFYRPDPSYLPVIEDHIRSLKADKEMAVMMEADEFVVRNLDDQITAFKGTVETLRKLMDAMGQDERDEVEEASAVLRKVRAVQGHGSVSLGMPGLPGQRGGSTA</sequence>
<dbReference type="GO" id="GO:0015074">
    <property type="term" value="P:DNA integration"/>
    <property type="evidence" value="ECO:0007669"/>
    <property type="project" value="InterPro"/>
</dbReference>
<feature type="region of interest" description="Disordered" evidence="4">
    <location>
        <begin position="1"/>
        <end position="22"/>
    </location>
</feature>
<keyword evidence="2" id="KW-0238">DNA-binding</keyword>
<dbReference type="RefSeq" id="WP_158923254.1">
    <property type="nucleotide sequence ID" value="NZ_CP047020.1"/>
</dbReference>
<evidence type="ECO:0000256" key="4">
    <source>
        <dbReference type="SAM" id="MobiDB-lite"/>
    </source>
</evidence>
<reference evidence="6 7" key="1">
    <citation type="submission" date="2019-12" db="EMBL/GenBank/DDBJ databases">
        <title>Streptomyces sp. strain T44 isolated from rhizosphere soil of Broussonetia papyrifera.</title>
        <authorList>
            <person name="Mo P."/>
        </authorList>
    </citation>
    <scope>NUCLEOTIDE SEQUENCE [LARGE SCALE GENOMIC DNA]</scope>
    <source>
        <strain evidence="6 7">T44</strain>
    </source>
</reference>
<evidence type="ECO:0000313" key="7">
    <source>
        <dbReference type="Proteomes" id="UP000436138"/>
    </source>
</evidence>
<dbReference type="InterPro" id="IPR002104">
    <property type="entry name" value="Integrase_catalytic"/>
</dbReference>
<dbReference type="SUPFAM" id="SSF56349">
    <property type="entry name" value="DNA breaking-rejoining enzymes"/>
    <property type="match status" value="1"/>
</dbReference>
<protein>
    <submittedName>
        <fullName evidence="6">Tyrosine-type recombinase/integrase</fullName>
    </submittedName>
</protein>
<dbReference type="Pfam" id="PF00589">
    <property type="entry name" value="Phage_integrase"/>
    <property type="match status" value="1"/>
</dbReference>
<evidence type="ECO:0000313" key="6">
    <source>
        <dbReference type="EMBL" id="QHA06012.1"/>
    </source>
</evidence>